<dbReference type="SMART" id="SM00350">
    <property type="entry name" value="MCM"/>
    <property type="match status" value="1"/>
</dbReference>
<keyword evidence="1 4" id="KW-0547">Nucleotide-binding</keyword>
<dbReference type="InterPro" id="IPR041562">
    <property type="entry name" value="MCM_lid"/>
</dbReference>
<dbReference type="Gene3D" id="3.40.50.300">
    <property type="entry name" value="P-loop containing nucleotide triphosphate hydrolases"/>
    <property type="match status" value="1"/>
</dbReference>
<keyword evidence="5" id="KW-0347">Helicase</keyword>
<dbReference type="InterPro" id="IPR008048">
    <property type="entry name" value="MCM5"/>
</dbReference>
<dbReference type="GO" id="GO:0042555">
    <property type="term" value="C:MCM complex"/>
    <property type="evidence" value="ECO:0007669"/>
    <property type="project" value="UniProtKB-UniRule"/>
</dbReference>
<keyword evidence="3 4" id="KW-0238">DNA-binding</keyword>
<dbReference type="GO" id="GO:0006270">
    <property type="term" value="P:DNA replication initiation"/>
    <property type="evidence" value="ECO:0007669"/>
    <property type="project" value="UniProtKB-UniRule"/>
</dbReference>
<dbReference type="Proteomes" id="UP000019763">
    <property type="component" value="Unassembled WGS sequence"/>
</dbReference>
<evidence type="ECO:0000313" key="8">
    <source>
        <dbReference type="Proteomes" id="UP000019763"/>
    </source>
</evidence>
<dbReference type="InterPro" id="IPR012340">
    <property type="entry name" value="NA-bd_OB-fold"/>
</dbReference>
<dbReference type="RefSeq" id="XP_011132638.1">
    <property type="nucleotide sequence ID" value="XM_011134336.1"/>
</dbReference>
<evidence type="ECO:0000256" key="3">
    <source>
        <dbReference type="ARBA" id="ARBA00023125"/>
    </source>
</evidence>
<dbReference type="GO" id="GO:0003697">
    <property type="term" value="F:single-stranded DNA binding"/>
    <property type="evidence" value="ECO:0007669"/>
    <property type="project" value="TreeGrafter"/>
</dbReference>
<dbReference type="GO" id="GO:0005634">
    <property type="term" value="C:nucleus"/>
    <property type="evidence" value="ECO:0007669"/>
    <property type="project" value="UniProtKB-SubCell"/>
</dbReference>
<keyword evidence="8" id="KW-1185">Reference proteome</keyword>
<dbReference type="Pfam" id="PF00493">
    <property type="entry name" value="MCM"/>
    <property type="match status" value="1"/>
</dbReference>
<dbReference type="GeneID" id="22915064"/>
<keyword evidence="5" id="KW-0539">Nucleus</keyword>
<proteinExistence type="inferred from homology"/>
<comment type="subcellular location">
    <subcellularLocation>
        <location evidence="5">Nucleus</location>
    </subcellularLocation>
</comment>
<comment type="catalytic activity">
    <reaction evidence="5">
        <text>ATP + H2O = ADP + phosphate + H(+)</text>
        <dbReference type="Rhea" id="RHEA:13065"/>
        <dbReference type="ChEBI" id="CHEBI:15377"/>
        <dbReference type="ChEBI" id="CHEBI:15378"/>
        <dbReference type="ChEBI" id="CHEBI:30616"/>
        <dbReference type="ChEBI" id="CHEBI:43474"/>
        <dbReference type="ChEBI" id="CHEBI:456216"/>
        <dbReference type="EC" id="3.6.4.12"/>
    </reaction>
</comment>
<accession>A0A023B0T0</accession>
<dbReference type="Gene3D" id="2.20.28.10">
    <property type="match status" value="1"/>
</dbReference>
<dbReference type="PANTHER" id="PTHR11630:SF42">
    <property type="entry name" value="DNA REPLICATION LICENSING FACTOR MCM5"/>
    <property type="match status" value="1"/>
</dbReference>
<comment type="subunit">
    <text evidence="5">Component of the MCM2-7 complex.</text>
</comment>
<organism evidence="7 8">
    <name type="scientific">Gregarina niphandrodes</name>
    <name type="common">Septate eugregarine</name>
    <dbReference type="NCBI Taxonomy" id="110365"/>
    <lineage>
        <taxon>Eukaryota</taxon>
        <taxon>Sar</taxon>
        <taxon>Alveolata</taxon>
        <taxon>Apicomplexa</taxon>
        <taxon>Conoidasida</taxon>
        <taxon>Gregarinasina</taxon>
        <taxon>Eugregarinorida</taxon>
        <taxon>Gregarinidae</taxon>
        <taxon>Gregarina</taxon>
    </lineage>
</organism>
<gene>
    <name evidence="7" type="ORF">GNI_142950</name>
</gene>
<dbReference type="GO" id="GO:0043138">
    <property type="term" value="F:3'-5' DNA helicase activity"/>
    <property type="evidence" value="ECO:0007669"/>
    <property type="project" value="TreeGrafter"/>
</dbReference>
<dbReference type="PROSITE" id="PS00847">
    <property type="entry name" value="MCM_1"/>
    <property type="match status" value="1"/>
</dbReference>
<keyword evidence="5" id="KW-0131">Cell cycle</keyword>
<protein>
    <recommendedName>
        <fullName evidence="5">DNA replication licensing factor MCM5</fullName>
        <ecNumber evidence="5">3.6.4.12</ecNumber>
    </recommendedName>
</protein>
<dbReference type="GO" id="GO:0000727">
    <property type="term" value="P:double-strand break repair via break-induced replication"/>
    <property type="evidence" value="ECO:0007669"/>
    <property type="project" value="TreeGrafter"/>
</dbReference>
<evidence type="ECO:0000256" key="5">
    <source>
        <dbReference type="RuleBase" id="RU368063"/>
    </source>
</evidence>
<evidence type="ECO:0000259" key="6">
    <source>
        <dbReference type="PROSITE" id="PS50051"/>
    </source>
</evidence>
<dbReference type="InterPro" id="IPR027417">
    <property type="entry name" value="P-loop_NTPase"/>
</dbReference>
<dbReference type="GO" id="GO:0017116">
    <property type="term" value="F:single-stranded DNA helicase activity"/>
    <property type="evidence" value="ECO:0007669"/>
    <property type="project" value="TreeGrafter"/>
</dbReference>
<dbReference type="Gene3D" id="2.40.50.140">
    <property type="entry name" value="Nucleic acid-binding proteins"/>
    <property type="match status" value="1"/>
</dbReference>
<dbReference type="InterPro" id="IPR033762">
    <property type="entry name" value="MCM_OB"/>
</dbReference>
<evidence type="ECO:0000256" key="4">
    <source>
        <dbReference type="RuleBase" id="RU004070"/>
    </source>
</evidence>
<dbReference type="GO" id="GO:0005524">
    <property type="term" value="F:ATP binding"/>
    <property type="evidence" value="ECO:0007669"/>
    <property type="project" value="UniProtKB-UniRule"/>
</dbReference>
<dbReference type="InterPro" id="IPR018525">
    <property type="entry name" value="MCM_CS"/>
</dbReference>
<dbReference type="FunFam" id="3.40.50.300:FF:000826">
    <property type="entry name" value="Replicative DNA helicase Mcm"/>
    <property type="match status" value="1"/>
</dbReference>
<comment type="caution">
    <text evidence="7">The sequence shown here is derived from an EMBL/GenBank/DDBJ whole genome shotgun (WGS) entry which is preliminary data.</text>
</comment>
<name>A0A023B0T0_GRENI</name>
<dbReference type="Pfam" id="PF17207">
    <property type="entry name" value="MCM_OB"/>
    <property type="match status" value="1"/>
</dbReference>
<dbReference type="GO" id="GO:0003688">
    <property type="term" value="F:DNA replication origin binding"/>
    <property type="evidence" value="ECO:0007669"/>
    <property type="project" value="UniProtKB-UniRule"/>
</dbReference>
<dbReference type="EMBL" id="AFNH02001057">
    <property type="protein sequence ID" value="EZG44854.1"/>
    <property type="molecule type" value="Genomic_DNA"/>
</dbReference>
<comment type="function">
    <text evidence="5">Acts as component of the MCM2-7 complex (MCM complex) which is the replicative helicase essential for 'once per cell cycle' DNA replication initiation and elongation in eukaryotic cells. The active ATPase sites in the MCM2-7 ring are formed through the interaction surfaces of two neighboring subunits such that a critical structure of a conserved arginine finger motif is provided in trans relative to the ATP-binding site of the Walker A box of the adjacent subunit. The six ATPase active sites, however, are likely to contribute differentially to the complex helicase activity.</text>
</comment>
<dbReference type="GO" id="GO:0016787">
    <property type="term" value="F:hydrolase activity"/>
    <property type="evidence" value="ECO:0007669"/>
    <property type="project" value="UniProtKB-KW"/>
</dbReference>
<dbReference type="AlphaFoldDB" id="A0A023B0T0"/>
<keyword evidence="5" id="KW-0235">DNA replication</keyword>
<evidence type="ECO:0000256" key="1">
    <source>
        <dbReference type="ARBA" id="ARBA00022741"/>
    </source>
</evidence>
<sequence>MEGFRFAFDQLLLHVYVDRVRELLNVQFKSEAQSRVLRIDLAAVKSGTWVRVEDSERRRYCEELYGQMVSRPLTYLPVMEYAVKEVLVLQELALQSLPPAAGEAYSHWQEPRETTDLVNASTVLNHIPQAAALRLETFGVFVELDGVPTVTPLRKFSVTLMDHVVCTSGIVIQASRPCLKATAVTVHCKDCGHTKVVKIPMWRAAASLPRQCEGGVAVAAAAGERTCSLDPYVVDSESCQYVDVQKVKLQELPDDVPTGEMPKHVNVNVCGPLVGRATPGHRVLLTGVYTSVDRPGKKDGREAVSVTYVHALGLTKLALGSCRGGEYLPAGIGFSCSDTDEFYRLAQDPQIVQKIVASIAPGIHGLEDIKLSVACMLFGGSRKPLPDGGSIRGDIHVLLLGDPSTAKSQLLKYVSQVAPVSVYTSGKGSSAAGLTAALVRDSHGNFALEGGAMVLADGGVVCIDEFDKMRDEDRVAIHEAMEQQTISIAKAGITCMLATECSVLAAANPTFGTYDDSKDASDQHNFETTILSRFDAIWLVRDQRDENLDRRIAQHVFRLHANHDGQTGHTGAGRDGHVPIPTLLLRKYLSYCRTKCYPALSPTAAKMLENFYVEVRADAKRSTKTRSQIPITVRQLESIVRLSEAFAKMALSPHVEERHVAEAIRLFKMSTVATNSASVANAYQALGPESVAPQDIKNCERALLQRLPLNSRCTSNVIVTDLKLRGFSNQVIGKTLSVLIQKQVLEERADGHMKRIAVGNL</sequence>
<dbReference type="PANTHER" id="PTHR11630">
    <property type="entry name" value="DNA REPLICATION LICENSING FACTOR MCM FAMILY MEMBER"/>
    <property type="match status" value="1"/>
</dbReference>
<evidence type="ECO:0000313" key="7">
    <source>
        <dbReference type="EMBL" id="EZG44854.1"/>
    </source>
</evidence>
<comment type="similarity">
    <text evidence="4">Belongs to the MCM family.</text>
</comment>
<keyword evidence="2 4" id="KW-0067">ATP-binding</keyword>
<dbReference type="eggNOG" id="KOG0481">
    <property type="taxonomic scope" value="Eukaryota"/>
</dbReference>
<dbReference type="OMA" id="ITYCKTR"/>
<dbReference type="EC" id="3.6.4.12" evidence="5"/>
<keyword evidence="5" id="KW-0378">Hydrolase</keyword>
<dbReference type="PRINTS" id="PR01657">
    <property type="entry name" value="MCMFAMILY"/>
</dbReference>
<dbReference type="InterPro" id="IPR001208">
    <property type="entry name" value="MCM_dom"/>
</dbReference>
<dbReference type="Pfam" id="PF17855">
    <property type="entry name" value="MCM_lid"/>
    <property type="match status" value="1"/>
</dbReference>
<feature type="domain" description="MCM C-terminal AAA(+) ATPase" evidence="6">
    <location>
        <begin position="351"/>
        <end position="556"/>
    </location>
</feature>
<dbReference type="PROSITE" id="PS50051">
    <property type="entry name" value="MCM_2"/>
    <property type="match status" value="1"/>
</dbReference>
<dbReference type="PRINTS" id="PR01661">
    <property type="entry name" value="MCMPROTEIN5"/>
</dbReference>
<dbReference type="SUPFAM" id="SSF52540">
    <property type="entry name" value="P-loop containing nucleoside triphosphate hydrolases"/>
    <property type="match status" value="1"/>
</dbReference>
<dbReference type="OrthoDB" id="10036721at2759"/>
<dbReference type="SUPFAM" id="SSF50249">
    <property type="entry name" value="Nucleic acid-binding proteins"/>
    <property type="match status" value="1"/>
</dbReference>
<dbReference type="VEuPathDB" id="CryptoDB:GNI_142950"/>
<reference evidence="7" key="1">
    <citation type="submission" date="2013-12" db="EMBL/GenBank/DDBJ databases">
        <authorList>
            <person name="Omoto C.K."/>
            <person name="Sibley D."/>
            <person name="Venepally P."/>
            <person name="Hadjithomas M."/>
            <person name="Karamycheva S."/>
            <person name="Brunk B."/>
            <person name="Roos D."/>
            <person name="Caler E."/>
            <person name="Lorenzi H."/>
        </authorList>
    </citation>
    <scope>NUCLEOTIDE SEQUENCE</scope>
</reference>
<evidence type="ECO:0000256" key="2">
    <source>
        <dbReference type="ARBA" id="ARBA00022840"/>
    </source>
</evidence>
<dbReference type="InterPro" id="IPR031327">
    <property type="entry name" value="MCM"/>
</dbReference>